<dbReference type="OrthoDB" id="4964195at2"/>
<dbReference type="Proteomes" id="UP000095042">
    <property type="component" value="Unassembled WGS sequence"/>
</dbReference>
<feature type="domain" description="Anti-bacteriophage protein A/HamA C-terminal" evidence="1">
    <location>
        <begin position="20"/>
        <end position="276"/>
    </location>
</feature>
<evidence type="ECO:0000313" key="2">
    <source>
        <dbReference type="EMBL" id="ODS04160.1"/>
    </source>
</evidence>
<evidence type="ECO:0000259" key="1">
    <source>
        <dbReference type="Pfam" id="PF08878"/>
    </source>
</evidence>
<comment type="caution">
    <text evidence="2">The sequence shown here is derived from an EMBL/GenBank/DDBJ whole genome shotgun (WGS) entry which is preliminary data.</text>
</comment>
<name>A0A1E3WEI7_9HYPH</name>
<reference evidence="2 3" key="1">
    <citation type="journal article" date="2016" name="Environ. Microbiol.">
        <title>New Methyloceanibacter diversity from North Sea sediments includes methanotroph containing solely the soluble methane monooxygenase.</title>
        <authorList>
            <person name="Vekeman B."/>
            <person name="Kerckhof F.M."/>
            <person name="Cremers G."/>
            <person name="de Vos P."/>
            <person name="Vandamme P."/>
            <person name="Boon N."/>
            <person name="Op den Camp H.J."/>
            <person name="Heylen K."/>
        </authorList>
    </citation>
    <scope>NUCLEOTIDE SEQUENCE [LARGE SCALE GENOMIC DNA]</scope>
    <source>
        <strain evidence="2 3">R-67177</strain>
    </source>
</reference>
<protein>
    <recommendedName>
        <fullName evidence="1">Anti-bacteriophage protein A/HamA C-terminal domain-containing protein</fullName>
    </recommendedName>
</protein>
<proteinExistence type="predicted"/>
<dbReference type="EMBL" id="LPWD01000007">
    <property type="protein sequence ID" value="ODS04160.1"/>
    <property type="molecule type" value="Genomic_DNA"/>
</dbReference>
<keyword evidence="3" id="KW-1185">Reference proteome</keyword>
<dbReference type="RefSeq" id="WP_069622652.1">
    <property type="nucleotide sequence ID" value="NZ_LPWD01000007.1"/>
</dbReference>
<accession>A0A1E3WEI7</accession>
<evidence type="ECO:0000313" key="3">
    <source>
        <dbReference type="Proteomes" id="UP000095042"/>
    </source>
</evidence>
<dbReference type="Pfam" id="PF08878">
    <property type="entry name" value="HamA"/>
    <property type="match status" value="1"/>
</dbReference>
<organism evidence="2 3">
    <name type="scientific">Methyloceanibacter marginalis</name>
    <dbReference type="NCBI Taxonomy" id="1774971"/>
    <lineage>
        <taxon>Bacteria</taxon>
        <taxon>Pseudomonadati</taxon>
        <taxon>Pseudomonadota</taxon>
        <taxon>Alphaproteobacteria</taxon>
        <taxon>Hyphomicrobiales</taxon>
        <taxon>Hyphomicrobiaceae</taxon>
        <taxon>Methyloceanibacter</taxon>
    </lineage>
</organism>
<dbReference type="InterPro" id="IPR014976">
    <property type="entry name" value="AbpA_HamA_C"/>
</dbReference>
<gene>
    <name evidence="2" type="ORF">AUC71_05600</name>
</gene>
<dbReference type="AlphaFoldDB" id="A0A1E3WEI7"/>
<sequence length="281" mass="31581">MPVVYPDAFLEVRYQAPKPLPPTIGLCAGYDGGVWRSEQLAAHLFNWLPYAALSQEHQLAFGSNNFVDMLRVAAAHIYKTKRTVTRGEIGELMLHLACILHCKTIPVMCKLVLKTSSNDTVKGFDGVHLLPKDPSFDLWLGESKFYTDPQEAIRDAVKSVKEHILPSFLKTEKAMVFGHVAPDIPHREEVLTLFKSQTSGDELLKRAVFPVLIAYESKSVADHDIVAGPYVESLKKEVEDLRAYFNGKANGITLRFELLFVPLGKKQDVVDRFDKLLEPFL</sequence>